<reference evidence="2" key="1">
    <citation type="submission" date="2016-09" db="EMBL/GenBank/DDBJ databases">
        <title>Genomics of Clostridium taeniosporum, an organism which forms endospores with ribbon-like appendages.</title>
        <authorList>
            <person name="Walker J.R."/>
        </authorList>
    </citation>
    <scope>NUCLEOTIDE SEQUENCE [LARGE SCALE GENOMIC DNA]</scope>
    <source>
        <strain evidence="2">1/k</strain>
    </source>
</reference>
<accession>A0A1D7XK55</accession>
<dbReference type="AlphaFoldDB" id="A0A1D7XK55"/>
<sequence>MRISTGSILQFDVIFNIPVNTIFNKITITDPLVAGLSYDTVTQPAKIYIDDSTTPTTAGVTDTSTATNIELTLDDTIVGNLIAIKKIKASIPVVVANADTFLAAIAVDPTLKNIATIKAFDVTDTELSSTTAEAALNSFEPCNLFGFGSAYNVEKSPDKDLLLIANIPGIGSMETTELEYEVVITADSHLVPGAAGDIEVFIGNAEQTPVTPTEATIVGNVITIKFTHRQDMKNTTVYISVPAKTGANIVDVIENFVISTGTAKLVYTPAGGTATTVCTSPNFTITTDLTPAPPILSSAQKIIV</sequence>
<dbReference type="KEGG" id="ctae:BGI42_08265"/>
<dbReference type="RefSeq" id="WP_069679874.1">
    <property type="nucleotide sequence ID" value="NZ_CP017253.2"/>
</dbReference>
<keyword evidence="2" id="KW-1185">Reference proteome</keyword>
<dbReference type="EMBL" id="CP017253">
    <property type="protein sequence ID" value="AOR23725.1"/>
    <property type="molecule type" value="Genomic_DNA"/>
</dbReference>
<dbReference type="Proteomes" id="UP000094652">
    <property type="component" value="Chromosome"/>
</dbReference>
<gene>
    <name evidence="1" type="ORF">BGI42_08265</name>
</gene>
<evidence type="ECO:0000313" key="1">
    <source>
        <dbReference type="EMBL" id="AOR23725.1"/>
    </source>
</evidence>
<name>A0A1D7XK55_9CLOT</name>
<protein>
    <submittedName>
        <fullName evidence="1">Uncharacterized protein</fullName>
    </submittedName>
</protein>
<proteinExistence type="predicted"/>
<evidence type="ECO:0000313" key="2">
    <source>
        <dbReference type="Proteomes" id="UP000094652"/>
    </source>
</evidence>
<organism evidence="1 2">
    <name type="scientific">Clostridium taeniosporum</name>
    <dbReference type="NCBI Taxonomy" id="394958"/>
    <lineage>
        <taxon>Bacteria</taxon>
        <taxon>Bacillati</taxon>
        <taxon>Bacillota</taxon>
        <taxon>Clostridia</taxon>
        <taxon>Eubacteriales</taxon>
        <taxon>Clostridiaceae</taxon>
        <taxon>Clostridium</taxon>
    </lineage>
</organism>